<dbReference type="Pfam" id="PF08073">
    <property type="entry name" value="CHDNT"/>
    <property type="match status" value="1"/>
</dbReference>
<feature type="compositionally biased region" description="Acidic residues" evidence="11">
    <location>
        <begin position="1"/>
        <end position="35"/>
    </location>
</feature>
<evidence type="ECO:0000256" key="7">
    <source>
        <dbReference type="ARBA" id="ARBA00023125"/>
    </source>
</evidence>
<feature type="compositionally biased region" description="Basic residues" evidence="11">
    <location>
        <begin position="237"/>
        <end position="246"/>
    </location>
</feature>
<protein>
    <recommendedName>
        <fullName evidence="12">PHD-type domain-containing protein</fullName>
    </recommendedName>
</protein>
<evidence type="ECO:0000256" key="4">
    <source>
        <dbReference type="ARBA" id="ARBA00022771"/>
    </source>
</evidence>
<evidence type="ECO:0000256" key="11">
    <source>
        <dbReference type="SAM" id="MobiDB-lite"/>
    </source>
</evidence>
<dbReference type="PROSITE" id="PS01359">
    <property type="entry name" value="ZF_PHD_1"/>
    <property type="match status" value="1"/>
</dbReference>
<dbReference type="Gene3D" id="3.30.40.10">
    <property type="entry name" value="Zinc/RING finger domain, C3HC4 (zinc finger)"/>
    <property type="match status" value="1"/>
</dbReference>
<dbReference type="AlphaFoldDB" id="A0A5E4PUP9"/>
<keyword evidence="9" id="KW-0539">Nucleus</keyword>
<keyword evidence="7" id="KW-0238">DNA-binding</keyword>
<feature type="compositionally biased region" description="Polar residues" evidence="11">
    <location>
        <begin position="178"/>
        <end position="200"/>
    </location>
</feature>
<gene>
    <name evidence="13" type="ORF">LSINAPIS_LOCUS2797</name>
</gene>
<feature type="compositionally biased region" description="Acidic residues" evidence="11">
    <location>
        <begin position="217"/>
        <end position="230"/>
    </location>
</feature>
<keyword evidence="4 10" id="KW-0863">Zinc-finger</keyword>
<dbReference type="InterPro" id="IPR019787">
    <property type="entry name" value="Znf_PHD-finger"/>
</dbReference>
<keyword evidence="2" id="KW-0597">Phosphoprotein</keyword>
<dbReference type="InterPro" id="IPR043563">
    <property type="entry name" value="Sp110/Sp140/Sp140L-like"/>
</dbReference>
<evidence type="ECO:0000256" key="8">
    <source>
        <dbReference type="ARBA" id="ARBA00023163"/>
    </source>
</evidence>
<dbReference type="FunFam" id="3.30.40.10:FF:000001">
    <property type="entry name" value="chromodomain-helicase-DNA-binding protein 3 isoform X1"/>
    <property type="match status" value="1"/>
</dbReference>
<dbReference type="Pfam" id="PF00628">
    <property type="entry name" value="PHD"/>
    <property type="match status" value="1"/>
</dbReference>
<evidence type="ECO:0000256" key="3">
    <source>
        <dbReference type="ARBA" id="ARBA00022723"/>
    </source>
</evidence>
<organism evidence="13 14">
    <name type="scientific">Leptidea sinapis</name>
    <dbReference type="NCBI Taxonomy" id="189913"/>
    <lineage>
        <taxon>Eukaryota</taxon>
        <taxon>Metazoa</taxon>
        <taxon>Ecdysozoa</taxon>
        <taxon>Arthropoda</taxon>
        <taxon>Hexapoda</taxon>
        <taxon>Insecta</taxon>
        <taxon>Pterygota</taxon>
        <taxon>Neoptera</taxon>
        <taxon>Endopterygota</taxon>
        <taxon>Lepidoptera</taxon>
        <taxon>Glossata</taxon>
        <taxon>Ditrysia</taxon>
        <taxon>Papilionoidea</taxon>
        <taxon>Pieridae</taxon>
        <taxon>Dismorphiinae</taxon>
        <taxon>Leptidea</taxon>
    </lineage>
</organism>
<dbReference type="EMBL" id="FZQP02000615">
    <property type="protein sequence ID" value="VVC89741.1"/>
    <property type="molecule type" value="Genomic_DNA"/>
</dbReference>
<dbReference type="PANTHER" id="PTHR46386:SF11">
    <property type="entry name" value="AUTOIMMUNE REGULATOR"/>
    <property type="match status" value="1"/>
</dbReference>
<feature type="compositionally biased region" description="Low complexity" evidence="11">
    <location>
        <begin position="283"/>
        <end position="297"/>
    </location>
</feature>
<proteinExistence type="predicted"/>
<dbReference type="InterPro" id="IPR019786">
    <property type="entry name" value="Zinc_finger_PHD-type_CS"/>
</dbReference>
<comment type="subcellular location">
    <subcellularLocation>
        <location evidence="1">Nucleus</location>
    </subcellularLocation>
</comment>
<dbReference type="GO" id="GO:0003677">
    <property type="term" value="F:DNA binding"/>
    <property type="evidence" value="ECO:0007669"/>
    <property type="project" value="UniProtKB-KW"/>
</dbReference>
<dbReference type="CDD" id="cd15531">
    <property type="entry name" value="PHD1_CHD_II"/>
    <property type="match status" value="1"/>
</dbReference>
<evidence type="ECO:0000256" key="2">
    <source>
        <dbReference type="ARBA" id="ARBA00022553"/>
    </source>
</evidence>
<evidence type="ECO:0000313" key="14">
    <source>
        <dbReference type="Proteomes" id="UP000324832"/>
    </source>
</evidence>
<dbReference type="GO" id="GO:0008270">
    <property type="term" value="F:zinc ion binding"/>
    <property type="evidence" value="ECO:0007669"/>
    <property type="project" value="UniProtKB-KW"/>
</dbReference>
<evidence type="ECO:0000256" key="1">
    <source>
        <dbReference type="ARBA" id="ARBA00004123"/>
    </source>
</evidence>
<keyword evidence="14" id="KW-1185">Reference proteome</keyword>
<name>A0A5E4PUP9_9NEOP</name>
<dbReference type="InterPro" id="IPR012958">
    <property type="entry name" value="CHD_N"/>
</dbReference>
<feature type="region of interest" description="Disordered" evidence="11">
    <location>
        <begin position="177"/>
        <end position="345"/>
    </location>
</feature>
<dbReference type="GO" id="GO:0000981">
    <property type="term" value="F:DNA-binding transcription factor activity, RNA polymerase II-specific"/>
    <property type="evidence" value="ECO:0007669"/>
    <property type="project" value="TreeGrafter"/>
</dbReference>
<evidence type="ECO:0000256" key="9">
    <source>
        <dbReference type="ARBA" id="ARBA00023242"/>
    </source>
</evidence>
<dbReference type="InterPro" id="IPR001965">
    <property type="entry name" value="Znf_PHD"/>
</dbReference>
<feature type="region of interest" description="Disordered" evidence="11">
    <location>
        <begin position="1"/>
        <end position="112"/>
    </location>
</feature>
<evidence type="ECO:0000256" key="5">
    <source>
        <dbReference type="ARBA" id="ARBA00022833"/>
    </source>
</evidence>
<keyword evidence="8" id="KW-0804">Transcription</keyword>
<dbReference type="PANTHER" id="PTHR46386">
    <property type="entry name" value="NUCLEAR BODY PROTEIN SP140"/>
    <property type="match status" value="1"/>
</dbReference>
<evidence type="ECO:0000256" key="6">
    <source>
        <dbReference type="ARBA" id="ARBA00023015"/>
    </source>
</evidence>
<feature type="compositionally biased region" description="Polar residues" evidence="11">
    <location>
        <begin position="97"/>
        <end position="110"/>
    </location>
</feature>
<dbReference type="GO" id="GO:0005634">
    <property type="term" value="C:nucleus"/>
    <property type="evidence" value="ECO:0007669"/>
    <property type="project" value="UniProtKB-SubCell"/>
</dbReference>
<evidence type="ECO:0000256" key="10">
    <source>
        <dbReference type="PROSITE-ProRule" id="PRU00146"/>
    </source>
</evidence>
<keyword evidence="6" id="KW-0805">Transcription regulation</keyword>
<dbReference type="SUPFAM" id="SSF57903">
    <property type="entry name" value="FYVE/PHD zinc finger"/>
    <property type="match status" value="1"/>
</dbReference>
<keyword evidence="5" id="KW-0862">Zinc</keyword>
<accession>A0A5E4PUP9</accession>
<evidence type="ECO:0000313" key="13">
    <source>
        <dbReference type="EMBL" id="VVC89741.1"/>
    </source>
</evidence>
<dbReference type="PROSITE" id="PS50016">
    <property type="entry name" value="ZF_PHD_2"/>
    <property type="match status" value="1"/>
</dbReference>
<reference evidence="13 14" key="1">
    <citation type="submission" date="2017-07" db="EMBL/GenBank/DDBJ databases">
        <authorList>
            <person name="Talla V."/>
            <person name="Backstrom N."/>
        </authorList>
    </citation>
    <scope>NUCLEOTIDE SEQUENCE [LARGE SCALE GENOMIC DNA]</scope>
</reference>
<feature type="compositionally biased region" description="Basic residues" evidence="11">
    <location>
        <begin position="40"/>
        <end position="49"/>
    </location>
</feature>
<feature type="domain" description="PHD-type" evidence="12">
    <location>
        <begin position="347"/>
        <end position="394"/>
    </location>
</feature>
<feature type="compositionally biased region" description="Basic residues" evidence="11">
    <location>
        <begin position="312"/>
        <end position="332"/>
    </location>
</feature>
<dbReference type="InterPro" id="IPR013083">
    <property type="entry name" value="Znf_RING/FYVE/PHD"/>
</dbReference>
<sequence>MLVSGDEDLEEGEGQNDNSAESDEAPPKEDDDYSPEDGRKKKKGKKRKARGEDKKGRKKKKKRKNESEEVEAEGDSDYALSAVSSSKKSRKVRGAKHNTSTSVASDSGSGMPTVEEVCTSFGLADVDIQYSDADLENLTSYKLFQQHVRPFIVPVSKVMMLVAAKWRLFCETNPHLDGSNNQNIGGSEENTNTSTASDYVSSKRAGRTPKDSKVDDSVDEPEEEEDEGVSDEGVPAPRKRGRKPKHSGSTPRGKPGRKPKEEEQEGSAGANSDSDAEFEQMLAEAQAAKTAASAVEEPVPPKEEDPNAPQPPKKKAKTKIGNKSRKKKKLKTTNKFPDGTEGEPEHQDYCEVCQQGGEIILCDTCPRAYHLVCLEPELEETPEGRWSCPHCEAEGNQDQEDDDEHQEFCRMVVSCCAVIPVHQLTIASV</sequence>
<evidence type="ECO:0000259" key="12">
    <source>
        <dbReference type="PROSITE" id="PS50016"/>
    </source>
</evidence>
<feature type="compositionally biased region" description="Basic residues" evidence="11">
    <location>
        <begin position="87"/>
        <end position="96"/>
    </location>
</feature>
<dbReference type="Proteomes" id="UP000324832">
    <property type="component" value="Unassembled WGS sequence"/>
</dbReference>
<dbReference type="SMART" id="SM00249">
    <property type="entry name" value="PHD"/>
    <property type="match status" value="1"/>
</dbReference>
<keyword evidence="3" id="KW-0479">Metal-binding</keyword>
<dbReference type="InterPro" id="IPR011011">
    <property type="entry name" value="Znf_FYVE_PHD"/>
</dbReference>